<organism evidence="2 3">
    <name type="scientific">Trametes pubescens</name>
    <name type="common">White-rot fungus</name>
    <dbReference type="NCBI Taxonomy" id="154538"/>
    <lineage>
        <taxon>Eukaryota</taxon>
        <taxon>Fungi</taxon>
        <taxon>Dikarya</taxon>
        <taxon>Basidiomycota</taxon>
        <taxon>Agaricomycotina</taxon>
        <taxon>Agaricomycetes</taxon>
        <taxon>Polyporales</taxon>
        <taxon>Polyporaceae</taxon>
        <taxon>Trametes</taxon>
    </lineage>
</organism>
<comment type="caution">
    <text evidence="2">The sequence shown here is derived from an EMBL/GenBank/DDBJ whole genome shotgun (WGS) entry which is preliminary data.</text>
</comment>
<dbReference type="AlphaFoldDB" id="A0A1M2VHP4"/>
<dbReference type="EMBL" id="MNAD01001224">
    <property type="protein sequence ID" value="OJT07099.1"/>
    <property type="molecule type" value="Genomic_DNA"/>
</dbReference>
<evidence type="ECO:0000313" key="2">
    <source>
        <dbReference type="EMBL" id="OJT07099.1"/>
    </source>
</evidence>
<proteinExistence type="predicted"/>
<protein>
    <submittedName>
        <fullName evidence="2">Uncharacterized protein</fullName>
    </submittedName>
</protein>
<accession>A0A1M2VHP4</accession>
<gene>
    <name evidence="2" type="ORF">TRAPUB_2033</name>
</gene>
<feature type="region of interest" description="Disordered" evidence="1">
    <location>
        <begin position="138"/>
        <end position="161"/>
    </location>
</feature>
<dbReference type="OMA" id="NDMELKM"/>
<evidence type="ECO:0000313" key="3">
    <source>
        <dbReference type="Proteomes" id="UP000184267"/>
    </source>
</evidence>
<dbReference type="OrthoDB" id="3173670at2759"/>
<dbReference type="Proteomes" id="UP000184267">
    <property type="component" value="Unassembled WGS sequence"/>
</dbReference>
<keyword evidence="3" id="KW-1185">Reference proteome</keyword>
<reference evidence="2 3" key="1">
    <citation type="submission" date="2016-10" db="EMBL/GenBank/DDBJ databases">
        <title>Genome sequence of the basidiomycete white-rot fungus Trametes pubescens.</title>
        <authorList>
            <person name="Makela M.R."/>
            <person name="Granchi Z."/>
            <person name="Peng M."/>
            <person name="De Vries R.P."/>
            <person name="Grigoriev I."/>
            <person name="Riley R."/>
            <person name="Hilden K."/>
        </authorList>
    </citation>
    <scope>NUCLEOTIDE SEQUENCE [LARGE SCALE GENOMIC DNA]</scope>
    <source>
        <strain evidence="2 3">FBCC735</strain>
    </source>
</reference>
<sequence length="161" mass="17632">MNETVTAEASRCPPRIQPKNFILLLKTHKLTVLLTLPSTSNVEDVKAEALSALQSSVLENPEPNPEVMDEDSSEWAVPSVADVDDFELARAAKVGGRPTGKYERLELGAQLKSVVANWDPIFVQFKDPNGGLLPVKVSIPPINPDEYEDPATQKGKRKAEE</sequence>
<evidence type="ECO:0000256" key="1">
    <source>
        <dbReference type="SAM" id="MobiDB-lite"/>
    </source>
</evidence>
<name>A0A1M2VHP4_TRAPU</name>